<organism evidence="2 3">
    <name type="scientific">Platysternon megacephalum</name>
    <name type="common">big-headed turtle</name>
    <dbReference type="NCBI Taxonomy" id="55544"/>
    <lineage>
        <taxon>Eukaryota</taxon>
        <taxon>Metazoa</taxon>
        <taxon>Chordata</taxon>
        <taxon>Craniata</taxon>
        <taxon>Vertebrata</taxon>
        <taxon>Euteleostomi</taxon>
        <taxon>Archelosauria</taxon>
        <taxon>Testudinata</taxon>
        <taxon>Testudines</taxon>
        <taxon>Cryptodira</taxon>
        <taxon>Durocryptodira</taxon>
        <taxon>Testudinoidea</taxon>
        <taxon>Platysternidae</taxon>
        <taxon>Platysternon</taxon>
    </lineage>
</organism>
<reference evidence="2 3" key="1">
    <citation type="submission" date="2019-04" db="EMBL/GenBank/DDBJ databases">
        <title>Draft genome of the big-headed turtle Platysternon megacephalum.</title>
        <authorList>
            <person name="Gong S."/>
        </authorList>
    </citation>
    <scope>NUCLEOTIDE SEQUENCE [LARGE SCALE GENOMIC DNA]</scope>
    <source>
        <strain evidence="2">DO16091913</strain>
        <tissue evidence="2">Muscle</tissue>
    </source>
</reference>
<evidence type="ECO:0000313" key="2">
    <source>
        <dbReference type="EMBL" id="TFJ98525.1"/>
    </source>
</evidence>
<sequence>MPCWANRGPLAMALPHHPWSSVALGRAGPGERCLLSLHKGALTVKPSGAMGQQQQRRLQSPAGKQALKTEGWDAIGSALPPLPGTLAAGETPRSPRLKRGGSRDSRSAAKRRTLRAKALGAPANGQRTGAERAAVGGGEGARPILPSCWGRPVQQGSRNPPVYVHTQPQGADAAL</sequence>
<dbReference type="EMBL" id="QXTE01000391">
    <property type="protein sequence ID" value="TFJ98525.1"/>
    <property type="molecule type" value="Genomic_DNA"/>
</dbReference>
<accession>A0A4D9DLZ4</accession>
<reference evidence="2 3" key="2">
    <citation type="submission" date="2019-04" db="EMBL/GenBank/DDBJ databases">
        <title>The genome sequence of big-headed turtle.</title>
        <authorList>
            <person name="Gong S."/>
        </authorList>
    </citation>
    <scope>NUCLEOTIDE SEQUENCE [LARGE SCALE GENOMIC DNA]</scope>
    <source>
        <strain evidence="2">DO16091913</strain>
        <tissue evidence="2">Muscle</tissue>
    </source>
</reference>
<evidence type="ECO:0000256" key="1">
    <source>
        <dbReference type="SAM" id="MobiDB-lite"/>
    </source>
</evidence>
<dbReference type="Proteomes" id="UP000297703">
    <property type="component" value="Unassembled WGS sequence"/>
</dbReference>
<protein>
    <submittedName>
        <fullName evidence="2">FUN14 domain-containing protein 2</fullName>
    </submittedName>
</protein>
<feature type="region of interest" description="Disordered" evidence="1">
    <location>
        <begin position="45"/>
        <end position="175"/>
    </location>
</feature>
<proteinExistence type="predicted"/>
<evidence type="ECO:0000313" key="3">
    <source>
        <dbReference type="Proteomes" id="UP000297703"/>
    </source>
</evidence>
<gene>
    <name evidence="2" type="ORF">DR999_PMT19551</name>
</gene>
<comment type="caution">
    <text evidence="2">The sequence shown here is derived from an EMBL/GenBank/DDBJ whole genome shotgun (WGS) entry which is preliminary data.</text>
</comment>
<keyword evidence="3" id="KW-1185">Reference proteome</keyword>
<name>A0A4D9DLZ4_9SAUR</name>
<dbReference type="AlphaFoldDB" id="A0A4D9DLZ4"/>